<dbReference type="GO" id="GO:0005975">
    <property type="term" value="P:carbohydrate metabolic process"/>
    <property type="evidence" value="ECO:0007669"/>
    <property type="project" value="InterPro"/>
</dbReference>
<dbReference type="OrthoDB" id="507039at2759"/>
<organism evidence="8 9">
    <name type="scientific">Raphidocelis subcapitata</name>
    <dbReference type="NCBI Taxonomy" id="307507"/>
    <lineage>
        <taxon>Eukaryota</taxon>
        <taxon>Viridiplantae</taxon>
        <taxon>Chlorophyta</taxon>
        <taxon>core chlorophytes</taxon>
        <taxon>Chlorophyceae</taxon>
        <taxon>CS clade</taxon>
        <taxon>Sphaeropleales</taxon>
        <taxon>Selenastraceae</taxon>
        <taxon>Raphidocelis</taxon>
    </lineage>
</organism>
<evidence type="ECO:0000256" key="1">
    <source>
        <dbReference type="ARBA" id="ARBA00009902"/>
    </source>
</evidence>
<evidence type="ECO:0008006" key="10">
    <source>
        <dbReference type="Google" id="ProtNLM"/>
    </source>
</evidence>
<feature type="domain" description="Glycosyl hydrolase family 32 N-terminal" evidence="6">
    <location>
        <begin position="72"/>
        <end position="216"/>
    </location>
</feature>
<dbReference type="InterPro" id="IPR013148">
    <property type="entry name" value="Glyco_hydro_32_N"/>
</dbReference>
<dbReference type="SUPFAM" id="SSF49899">
    <property type="entry name" value="Concanavalin A-like lectins/glucanases"/>
    <property type="match status" value="1"/>
</dbReference>
<name>A0A2V0PFP1_9CHLO</name>
<evidence type="ECO:0000259" key="7">
    <source>
        <dbReference type="Pfam" id="PF08244"/>
    </source>
</evidence>
<evidence type="ECO:0000256" key="2">
    <source>
        <dbReference type="ARBA" id="ARBA00022801"/>
    </source>
</evidence>
<feature type="chain" id="PRO_5016048521" description="Beta-fructofuranosidase" evidence="5">
    <location>
        <begin position="33"/>
        <end position="697"/>
    </location>
</feature>
<dbReference type="Gene3D" id="2.60.120.560">
    <property type="entry name" value="Exo-inulinase, domain 1"/>
    <property type="match status" value="1"/>
</dbReference>
<accession>A0A2V0PFP1</accession>
<keyword evidence="9" id="KW-1185">Reference proteome</keyword>
<evidence type="ECO:0000313" key="8">
    <source>
        <dbReference type="EMBL" id="GBF98641.1"/>
    </source>
</evidence>
<evidence type="ECO:0000256" key="3">
    <source>
        <dbReference type="ARBA" id="ARBA00023295"/>
    </source>
</evidence>
<evidence type="ECO:0000313" key="9">
    <source>
        <dbReference type="Proteomes" id="UP000247498"/>
    </source>
</evidence>
<dbReference type="InterPro" id="IPR013320">
    <property type="entry name" value="ConA-like_dom_sf"/>
</dbReference>
<feature type="domain" description="Glycosyl hydrolase family 32 C-terminal" evidence="7">
    <location>
        <begin position="590"/>
        <end position="669"/>
    </location>
</feature>
<dbReference type="STRING" id="307507.A0A2V0PFP1"/>
<dbReference type="Gene3D" id="2.115.10.20">
    <property type="entry name" value="Glycosyl hydrolase domain, family 43"/>
    <property type="match status" value="1"/>
</dbReference>
<comment type="caution">
    <text evidence="8">The sequence shown here is derived from an EMBL/GenBank/DDBJ whole genome shotgun (WGS) entry which is preliminary data.</text>
</comment>
<dbReference type="SMART" id="SM00640">
    <property type="entry name" value="Glyco_32"/>
    <property type="match status" value="1"/>
</dbReference>
<keyword evidence="2 4" id="KW-0378">Hydrolase</keyword>
<keyword evidence="3 4" id="KW-0326">Glycosidase</keyword>
<dbReference type="GO" id="GO:0004553">
    <property type="term" value="F:hydrolase activity, hydrolyzing O-glycosyl compounds"/>
    <property type="evidence" value="ECO:0007669"/>
    <property type="project" value="InterPro"/>
</dbReference>
<dbReference type="InParanoid" id="A0A2V0PFP1"/>
<evidence type="ECO:0000256" key="5">
    <source>
        <dbReference type="SAM" id="SignalP"/>
    </source>
</evidence>
<dbReference type="Pfam" id="PF00251">
    <property type="entry name" value="Glyco_hydro_32N"/>
    <property type="match status" value="1"/>
</dbReference>
<dbReference type="SUPFAM" id="SSF75005">
    <property type="entry name" value="Arabinanase/levansucrase/invertase"/>
    <property type="match status" value="1"/>
</dbReference>
<dbReference type="EMBL" id="BDRX01000130">
    <property type="protein sequence ID" value="GBF98641.1"/>
    <property type="molecule type" value="Genomic_DNA"/>
</dbReference>
<evidence type="ECO:0000259" key="6">
    <source>
        <dbReference type="Pfam" id="PF00251"/>
    </source>
</evidence>
<evidence type="ECO:0000256" key="4">
    <source>
        <dbReference type="RuleBase" id="RU362110"/>
    </source>
</evidence>
<feature type="signal peptide" evidence="5">
    <location>
        <begin position="1"/>
        <end position="32"/>
    </location>
</feature>
<dbReference type="InterPro" id="IPR013189">
    <property type="entry name" value="Glyco_hydro_32_C"/>
</dbReference>
<comment type="similarity">
    <text evidence="1 4">Belongs to the glycosyl hydrolase 32 family.</text>
</comment>
<dbReference type="FunCoup" id="A0A2V0PFP1">
    <property type="interactions" value="407"/>
</dbReference>
<reference evidence="8 9" key="1">
    <citation type="journal article" date="2018" name="Sci. Rep.">
        <title>Raphidocelis subcapitata (=Pseudokirchneriella subcapitata) provides an insight into genome evolution and environmental adaptations in the Sphaeropleales.</title>
        <authorList>
            <person name="Suzuki S."/>
            <person name="Yamaguchi H."/>
            <person name="Nakajima N."/>
            <person name="Kawachi M."/>
        </authorList>
    </citation>
    <scope>NUCLEOTIDE SEQUENCE [LARGE SCALE GENOMIC DNA]</scope>
    <source>
        <strain evidence="8 9">NIES-35</strain>
    </source>
</reference>
<keyword evidence="5" id="KW-0732">Signal</keyword>
<dbReference type="InterPro" id="IPR023296">
    <property type="entry name" value="Glyco_hydro_beta-prop_sf"/>
</dbReference>
<protein>
    <recommendedName>
        <fullName evidence="10">Beta-fructofuranosidase</fullName>
    </recommendedName>
</protein>
<dbReference type="Pfam" id="PF08244">
    <property type="entry name" value="Glyco_hydro_32C"/>
    <property type="match status" value="1"/>
</dbReference>
<dbReference type="PANTHER" id="PTHR31953">
    <property type="entry name" value="BETA-FRUCTOFURANOSIDASE, INSOLUBLE ISOENZYME CWINV1-RELATED"/>
    <property type="match status" value="1"/>
</dbReference>
<proteinExistence type="inferred from homology"/>
<dbReference type="AlphaFoldDB" id="A0A2V0PFP1"/>
<gene>
    <name evidence="8" type="ORF">Rsub_10830</name>
</gene>
<dbReference type="InterPro" id="IPR001362">
    <property type="entry name" value="Glyco_hydro_32"/>
</dbReference>
<dbReference type="InterPro" id="IPR050551">
    <property type="entry name" value="Fructan_Metab_Enzymes"/>
</dbReference>
<sequence>MAGLARRFCVLVPFAAALVLLLSLPSSHLATARVLTQYGASGPAPDLKAYVDAGCSNSSVLATWQPLRPGYHITAPWGWLNDPHGLFERQGLHHQFFQYNPRALAWGAPFWAHVVSEDLVRWRWLPPALAPDSRIDFNGVWSGAVTVTEDGTPWLSYTAAATFVPELGNFFQTQALASPVDPGDRLLRVWRKAAANPVLVQTPPGGNNFQFRDTTPANTDVRDAVAAALEARRRAAANANDTATAAATPAAPRFAWAVGAQAFCLGTAAIYTAPAIEGPYSFSGVLYNQLTSEPQLNGQCEAPGNASRAAVGGPCNQFGSRCRMWEVVDSAAVAPGVYMVKWSDQDRSRDPFSAEWYALSDELNAGALRLGSDGAFNAIDIQDTSAFDTLLSGRLGGRPFTPLRLDWGSSYASKFERLKDGRLILNTWVYETFEGCVDSCSDHKPAADDFVKRLGFKGVLQLPRTVTYSPETRSIRLFPINEVAKLRQEQVVNASATALPPASSPLVLLQEASTGTEAPAARGGAARQFHARLEFSVAPKPGAGALNFTVGARLLTGGGSRVDFTLSGTAGGALPAARDGELPLSWLRLDVDRSAAAGMTARASEGGAVPLPLPGADAAWVLPRQRLVLDLFVDHSLVEAYALQGLGRATTRIYPSADGTAWGLAVFGGASGPAAVRLERGEAWSMGNAFAGQDPLC</sequence>
<dbReference type="Proteomes" id="UP000247498">
    <property type="component" value="Unassembled WGS sequence"/>
</dbReference>